<dbReference type="OrthoDB" id="8592010at2"/>
<comment type="caution">
    <text evidence="2">The sequence shown here is derived from an EMBL/GenBank/DDBJ whole genome shotgun (WGS) entry which is preliminary data.</text>
</comment>
<reference evidence="2 3" key="1">
    <citation type="submission" date="2018-09" db="EMBL/GenBank/DDBJ databases">
        <authorList>
            <person name="Zhu H."/>
        </authorList>
    </citation>
    <scope>NUCLEOTIDE SEQUENCE [LARGE SCALE GENOMIC DNA]</scope>
    <source>
        <strain evidence="2 3">K1S02-61</strain>
    </source>
</reference>
<dbReference type="InterPro" id="IPR036426">
    <property type="entry name" value="Bulb-type_lectin_dom_sf"/>
</dbReference>
<dbReference type="AlphaFoldDB" id="A0A418X7K2"/>
<proteinExistence type="predicted"/>
<dbReference type="Gene3D" id="2.90.10.10">
    <property type="entry name" value="Bulb-type lectin domain"/>
    <property type="match status" value="1"/>
</dbReference>
<accession>A0A418X7K2</accession>
<organism evidence="2 3">
    <name type="scientific">Massilia cavernae</name>
    <dbReference type="NCBI Taxonomy" id="2320864"/>
    <lineage>
        <taxon>Bacteria</taxon>
        <taxon>Pseudomonadati</taxon>
        <taxon>Pseudomonadota</taxon>
        <taxon>Betaproteobacteria</taxon>
        <taxon>Burkholderiales</taxon>
        <taxon>Oxalobacteraceae</taxon>
        <taxon>Telluria group</taxon>
        <taxon>Massilia</taxon>
    </lineage>
</organism>
<evidence type="ECO:0000259" key="1">
    <source>
        <dbReference type="PROSITE" id="PS50927"/>
    </source>
</evidence>
<dbReference type="SUPFAM" id="SSF51110">
    <property type="entry name" value="alpha-D-mannose-specific plant lectins"/>
    <property type="match status" value="1"/>
</dbReference>
<dbReference type="PROSITE" id="PS50927">
    <property type="entry name" value="BULB_LECTIN"/>
    <property type="match status" value="1"/>
</dbReference>
<dbReference type="InterPro" id="IPR001480">
    <property type="entry name" value="Bulb-type_lectin_dom"/>
</dbReference>
<evidence type="ECO:0000313" key="2">
    <source>
        <dbReference type="EMBL" id="RJG08421.1"/>
    </source>
</evidence>
<keyword evidence="3" id="KW-1185">Reference proteome</keyword>
<gene>
    <name evidence="2" type="ORF">D3872_24000</name>
</gene>
<evidence type="ECO:0000313" key="3">
    <source>
        <dbReference type="Proteomes" id="UP000284006"/>
    </source>
</evidence>
<protein>
    <recommendedName>
        <fullName evidence="1">Bulb-type lectin domain-containing protein</fullName>
    </recommendedName>
</protein>
<name>A0A418X7K2_9BURK</name>
<dbReference type="RefSeq" id="WP_119813126.1">
    <property type="nucleotide sequence ID" value="NZ_QYUP01000192.1"/>
</dbReference>
<sequence length="269" mass="30251">MQTDGSLVMYRQDGTKRYGMAKNGNIAIMQGDGNFVQYSNSWHPLWNTETGGNPNAYLHIQDDGNLVVYGPTGIPLWNIGAESTANDPTQIGDVVGRDLDVAGLGWLGHIAIWDSEQVIEANSGSYNAIRLRSLNQYKSESPYWGKATWKLPNELTEPYCYYSFCPDFGGTQALWARLAAVRRAMQIYQIGSDYTTTIFTVPATAQTERVPARRGSYRCDTFVLAALQASTRYQQPFSAAALEWYYRYESLDDNGITPRLIFDKLRTFQ</sequence>
<dbReference type="Proteomes" id="UP000284006">
    <property type="component" value="Unassembled WGS sequence"/>
</dbReference>
<dbReference type="EMBL" id="QYUP01000192">
    <property type="protein sequence ID" value="RJG08421.1"/>
    <property type="molecule type" value="Genomic_DNA"/>
</dbReference>
<feature type="domain" description="Bulb-type lectin" evidence="1">
    <location>
        <begin position="1"/>
        <end position="81"/>
    </location>
</feature>